<dbReference type="Proteomes" id="UP000241769">
    <property type="component" value="Unassembled WGS sequence"/>
</dbReference>
<dbReference type="AlphaFoldDB" id="A0A2P6NIC5"/>
<dbReference type="InParanoid" id="A0A2P6NIC5"/>
<evidence type="ECO:0000313" key="1">
    <source>
        <dbReference type="EMBL" id="PRP83689.1"/>
    </source>
</evidence>
<gene>
    <name evidence="1" type="ORF">PROFUN_03844</name>
</gene>
<keyword evidence="2" id="KW-1185">Reference proteome</keyword>
<name>A0A2P6NIC5_9EUKA</name>
<dbReference type="EMBL" id="MDYQ01000078">
    <property type="protein sequence ID" value="PRP83689.1"/>
    <property type="molecule type" value="Genomic_DNA"/>
</dbReference>
<comment type="caution">
    <text evidence="1">The sequence shown here is derived from an EMBL/GenBank/DDBJ whole genome shotgun (WGS) entry which is preliminary data.</text>
</comment>
<sequence>MEEFIGDGQDEIAGFYSETEYCCFWTVRHIVWECMSVKKVADQIGVTTDGIELGLREAKMWLLLSLQSEFFCFLDLGDPLTPPQADDLSEADTHSFLEGV</sequence>
<protein>
    <submittedName>
        <fullName evidence="1">Uncharacterized protein</fullName>
    </submittedName>
</protein>
<proteinExistence type="predicted"/>
<organism evidence="1 2">
    <name type="scientific">Planoprotostelium fungivorum</name>
    <dbReference type="NCBI Taxonomy" id="1890364"/>
    <lineage>
        <taxon>Eukaryota</taxon>
        <taxon>Amoebozoa</taxon>
        <taxon>Evosea</taxon>
        <taxon>Variosea</taxon>
        <taxon>Cavosteliida</taxon>
        <taxon>Cavosteliaceae</taxon>
        <taxon>Planoprotostelium</taxon>
    </lineage>
</organism>
<reference evidence="1 2" key="1">
    <citation type="journal article" date="2018" name="Genome Biol. Evol.">
        <title>Multiple Roots of Fruiting Body Formation in Amoebozoa.</title>
        <authorList>
            <person name="Hillmann F."/>
            <person name="Forbes G."/>
            <person name="Novohradska S."/>
            <person name="Ferling I."/>
            <person name="Riege K."/>
            <person name="Groth M."/>
            <person name="Westermann M."/>
            <person name="Marz M."/>
            <person name="Spaller T."/>
            <person name="Winckler T."/>
            <person name="Schaap P."/>
            <person name="Glockner G."/>
        </authorList>
    </citation>
    <scope>NUCLEOTIDE SEQUENCE [LARGE SCALE GENOMIC DNA]</scope>
    <source>
        <strain evidence="1 2">Jena</strain>
    </source>
</reference>
<accession>A0A2P6NIC5</accession>
<evidence type="ECO:0000313" key="2">
    <source>
        <dbReference type="Proteomes" id="UP000241769"/>
    </source>
</evidence>